<keyword evidence="2" id="KW-1133">Transmembrane helix</keyword>
<protein>
    <submittedName>
        <fullName evidence="3">Uncharacterized protein</fullName>
    </submittedName>
</protein>
<evidence type="ECO:0000256" key="1">
    <source>
        <dbReference type="SAM" id="MobiDB-lite"/>
    </source>
</evidence>
<dbReference type="EMBL" id="BOMW01000050">
    <property type="protein sequence ID" value="GIF07522.1"/>
    <property type="molecule type" value="Genomic_DNA"/>
</dbReference>
<feature type="compositionally biased region" description="Polar residues" evidence="1">
    <location>
        <begin position="33"/>
        <end position="44"/>
    </location>
</feature>
<dbReference type="AlphaFoldDB" id="A0A919TMC1"/>
<feature type="compositionally biased region" description="Low complexity" evidence="1">
    <location>
        <begin position="47"/>
        <end position="62"/>
    </location>
</feature>
<feature type="transmembrane region" description="Helical" evidence="2">
    <location>
        <begin position="116"/>
        <end position="138"/>
    </location>
</feature>
<evidence type="ECO:0000313" key="3">
    <source>
        <dbReference type="EMBL" id="GIF07522.1"/>
    </source>
</evidence>
<accession>A0A919TMC1</accession>
<dbReference type="Proteomes" id="UP000629619">
    <property type="component" value="Unassembled WGS sequence"/>
</dbReference>
<evidence type="ECO:0000256" key="2">
    <source>
        <dbReference type="SAM" id="Phobius"/>
    </source>
</evidence>
<feature type="compositionally biased region" description="Pro residues" evidence="1">
    <location>
        <begin position="8"/>
        <end position="19"/>
    </location>
</feature>
<organism evidence="3 4">
    <name type="scientific">Actinoplanes siamensis</name>
    <dbReference type="NCBI Taxonomy" id="1223317"/>
    <lineage>
        <taxon>Bacteria</taxon>
        <taxon>Bacillati</taxon>
        <taxon>Actinomycetota</taxon>
        <taxon>Actinomycetes</taxon>
        <taxon>Micromonosporales</taxon>
        <taxon>Micromonosporaceae</taxon>
        <taxon>Actinoplanes</taxon>
    </lineage>
</organism>
<sequence length="294" mass="30299">MSDRGQQTPPPAAPTPEPAAPAGSPGGSQPAQETPSAPADTTDSPAVPSTDPPGGSSSSTAAAPPPYQPAVSAPEVAVEPIEIREAPFTLLTEETGEAGGRPDAERLSPARRRTRTILLSSLLAAVVAGVAALGWFYWQIHSQRDVTLNLPAQVAELTLSTSDNAESATTYLQTALAAEVDLDDTVGGAYDGPGDKDVLIFGGTALIWSPDKDLKTSFDLFADDEGAVAGLHDVDAGPLGGSMKCGTTKSEGQDMPVCGWADHGSLALAMFPGRSESEAAPLMRQLRKAIQTRD</sequence>
<proteinExistence type="predicted"/>
<gene>
    <name evidence="3" type="ORF">Asi03nite_50600</name>
</gene>
<comment type="caution">
    <text evidence="3">The sequence shown here is derived from an EMBL/GenBank/DDBJ whole genome shotgun (WGS) entry which is preliminary data.</text>
</comment>
<keyword evidence="2" id="KW-0472">Membrane</keyword>
<reference evidence="3" key="1">
    <citation type="submission" date="2021-01" db="EMBL/GenBank/DDBJ databases">
        <title>Whole genome shotgun sequence of Actinoplanes siamensis NBRC 109076.</title>
        <authorList>
            <person name="Komaki H."/>
            <person name="Tamura T."/>
        </authorList>
    </citation>
    <scope>NUCLEOTIDE SEQUENCE</scope>
    <source>
        <strain evidence="3">NBRC 109076</strain>
    </source>
</reference>
<name>A0A919TMC1_9ACTN</name>
<evidence type="ECO:0000313" key="4">
    <source>
        <dbReference type="Proteomes" id="UP000629619"/>
    </source>
</evidence>
<feature type="region of interest" description="Disordered" evidence="1">
    <location>
        <begin position="1"/>
        <end position="74"/>
    </location>
</feature>
<keyword evidence="4" id="KW-1185">Reference proteome</keyword>
<feature type="compositionally biased region" description="Low complexity" evidence="1">
    <location>
        <begin position="20"/>
        <end position="32"/>
    </location>
</feature>
<feature type="region of interest" description="Disordered" evidence="1">
    <location>
        <begin position="87"/>
        <end position="106"/>
    </location>
</feature>
<keyword evidence="2" id="KW-0812">Transmembrane</keyword>